<dbReference type="PROSITE" id="PS01186">
    <property type="entry name" value="EGF_2"/>
    <property type="match status" value="1"/>
</dbReference>
<dbReference type="PROSITE" id="PS50068">
    <property type="entry name" value="LDLRA_2"/>
    <property type="match status" value="17"/>
</dbReference>
<evidence type="ECO:0000256" key="11">
    <source>
        <dbReference type="ARBA" id="ARBA00023157"/>
    </source>
</evidence>
<keyword evidence="19" id="KW-1185">Reference proteome</keyword>
<dbReference type="GO" id="GO:0006898">
    <property type="term" value="P:receptor-mediated endocytosis"/>
    <property type="evidence" value="ECO:0007669"/>
    <property type="project" value="TreeGrafter"/>
</dbReference>
<keyword evidence="13" id="KW-0325">Glycoprotein</keyword>
<dbReference type="SMART" id="SM00181">
    <property type="entry name" value="EGF"/>
    <property type="match status" value="9"/>
</dbReference>
<dbReference type="InterPro" id="IPR023415">
    <property type="entry name" value="LDLR_class-A_CS"/>
</dbReference>
<dbReference type="PROSITE" id="PS00022">
    <property type="entry name" value="EGF_1"/>
    <property type="match status" value="1"/>
</dbReference>
<feature type="disulfide bond" evidence="15">
    <location>
        <begin position="501"/>
        <end position="519"/>
    </location>
</feature>
<dbReference type="PROSITE" id="PS00010">
    <property type="entry name" value="ASX_HYDROXYL"/>
    <property type="match status" value="1"/>
</dbReference>
<dbReference type="Pfam" id="PF16472">
    <property type="entry name" value="DUF5050"/>
    <property type="match status" value="1"/>
</dbReference>
<gene>
    <name evidence="18" type="ORF">ASZ78_003101</name>
</gene>
<feature type="disulfide bond" evidence="15">
    <location>
        <begin position="369"/>
        <end position="387"/>
    </location>
</feature>
<dbReference type="OrthoDB" id="10066840at2759"/>
<dbReference type="InterPro" id="IPR002172">
    <property type="entry name" value="LDrepeatLR_classA_rpt"/>
</dbReference>
<dbReference type="FunFam" id="4.10.400.10:FF:000002">
    <property type="entry name" value="Low-density lipoprotein receptor-related protein 1"/>
    <property type="match status" value="1"/>
</dbReference>
<evidence type="ECO:0000256" key="2">
    <source>
        <dbReference type="ARBA" id="ARBA00009939"/>
    </source>
</evidence>
<feature type="disulfide bond" evidence="15">
    <location>
        <begin position="929"/>
        <end position="947"/>
    </location>
</feature>
<dbReference type="FunFam" id="4.10.400.10:FF:000073">
    <property type="entry name" value="Low-density lipoprotein receptor-related protein 1B"/>
    <property type="match status" value="1"/>
</dbReference>
<comment type="caution">
    <text evidence="14">Lacks conserved residue(s) required for the propagation of feature annotation.</text>
</comment>
<keyword evidence="10" id="KW-0472">Membrane</keyword>
<evidence type="ECO:0000313" key="19">
    <source>
        <dbReference type="Proteomes" id="UP000198323"/>
    </source>
</evidence>
<dbReference type="FunFam" id="4.10.400.10:FF:000070">
    <property type="entry name" value="low-density lipoprotein receptor-related protein 1B"/>
    <property type="match status" value="1"/>
</dbReference>
<organism evidence="18 19">
    <name type="scientific">Callipepla squamata</name>
    <name type="common">Scaled quail</name>
    <dbReference type="NCBI Taxonomy" id="9009"/>
    <lineage>
        <taxon>Eukaryota</taxon>
        <taxon>Metazoa</taxon>
        <taxon>Chordata</taxon>
        <taxon>Craniata</taxon>
        <taxon>Vertebrata</taxon>
        <taxon>Euteleostomi</taxon>
        <taxon>Archelosauria</taxon>
        <taxon>Archosauria</taxon>
        <taxon>Dinosauria</taxon>
        <taxon>Saurischia</taxon>
        <taxon>Theropoda</taxon>
        <taxon>Coelurosauria</taxon>
        <taxon>Aves</taxon>
        <taxon>Neognathae</taxon>
        <taxon>Galloanserae</taxon>
        <taxon>Galliformes</taxon>
        <taxon>Odontophoridae</taxon>
        <taxon>Callipepla</taxon>
    </lineage>
</organism>
<feature type="disulfide bond" evidence="15">
    <location>
        <begin position="941"/>
        <end position="956"/>
    </location>
</feature>
<name>A0A226N5Z5_CALSU</name>
<reference evidence="18 19" key="1">
    <citation type="submission" date="2016-07" db="EMBL/GenBank/DDBJ databases">
        <title>Disparate Historic Effective Population Sizes Predicted by Modern Levels of Genome Diversity for the Scaled Quail (Callipepla squamata) and the Northern Bobwhite (Colinus virginianus): Inferences from First and Second Generation Draft Genome Assemblies for Sympatric New World Quail.</title>
        <authorList>
            <person name="Oldeschulte D.L."/>
            <person name="Halley Y.A."/>
            <person name="Bhattarai E.K."/>
            <person name="Brashear W.A."/>
            <person name="Hill J."/>
            <person name="Metz R.P."/>
            <person name="Johnson C.D."/>
            <person name="Rollins D."/>
            <person name="Peterson M.J."/>
            <person name="Bickhart D.M."/>
            <person name="Decker J.E."/>
            <person name="Seabury C.M."/>
        </authorList>
    </citation>
    <scope>NUCLEOTIDE SEQUENCE [LARGE SCALE GENOMIC DNA]</scope>
    <source>
        <strain evidence="18 19">Texas</strain>
        <tissue evidence="18">Leg muscle</tissue>
    </source>
</reference>
<dbReference type="SUPFAM" id="SSF57196">
    <property type="entry name" value="EGF/Laminin"/>
    <property type="match status" value="2"/>
</dbReference>
<accession>A0A226N5Z5</accession>
<dbReference type="InterPro" id="IPR018097">
    <property type="entry name" value="EGF_Ca-bd_CS"/>
</dbReference>
<keyword evidence="8" id="KW-0106">Calcium</keyword>
<feature type="disulfide bond" evidence="15">
    <location>
        <begin position="1172"/>
        <end position="1190"/>
    </location>
</feature>
<feature type="disulfide bond" evidence="15">
    <location>
        <begin position="407"/>
        <end position="425"/>
    </location>
</feature>
<keyword evidence="4" id="KW-0254">Endocytosis</keyword>
<feature type="disulfide bond" evidence="15">
    <location>
        <begin position="1143"/>
        <end position="1158"/>
    </location>
</feature>
<keyword evidence="9" id="KW-1133">Transmembrane helix</keyword>
<evidence type="ECO:0000256" key="5">
    <source>
        <dbReference type="ARBA" id="ARBA00022692"/>
    </source>
</evidence>
<dbReference type="FunFam" id="4.10.400.10:FF:000009">
    <property type="entry name" value="Low-density lipoprotein receptor-related protein 1"/>
    <property type="match status" value="1"/>
</dbReference>
<feature type="disulfide bond" evidence="15">
    <location>
        <begin position="1165"/>
        <end position="1177"/>
    </location>
</feature>
<evidence type="ECO:0000256" key="8">
    <source>
        <dbReference type="ARBA" id="ARBA00022837"/>
    </source>
</evidence>
<dbReference type="CDD" id="cd00054">
    <property type="entry name" value="EGF_CA"/>
    <property type="match status" value="1"/>
</dbReference>
<feature type="disulfide bond" evidence="15">
    <location>
        <begin position="981"/>
        <end position="996"/>
    </location>
</feature>
<feature type="disulfide bond" evidence="15">
    <location>
        <begin position="513"/>
        <end position="528"/>
    </location>
</feature>
<keyword evidence="6" id="KW-0732">Signal</keyword>
<evidence type="ECO:0000256" key="6">
    <source>
        <dbReference type="ARBA" id="ARBA00022729"/>
    </source>
</evidence>
<feature type="disulfide bond" evidence="15">
    <location>
        <begin position="1332"/>
        <end position="1344"/>
    </location>
</feature>
<feature type="disulfide bond" evidence="15">
    <location>
        <begin position="1223"/>
        <end position="1238"/>
    </location>
</feature>
<dbReference type="SMART" id="SM00179">
    <property type="entry name" value="EGF_CA"/>
    <property type="match status" value="2"/>
</dbReference>
<feature type="domain" description="EGF-like" evidence="17">
    <location>
        <begin position="1804"/>
        <end position="1840"/>
    </location>
</feature>
<dbReference type="SMART" id="SM00192">
    <property type="entry name" value="LDLa"/>
    <property type="match status" value="17"/>
</dbReference>
<proteinExistence type="inferred from homology"/>
<dbReference type="Gene3D" id="4.10.400.10">
    <property type="entry name" value="Low-density Lipoprotein Receptor"/>
    <property type="match status" value="17"/>
</dbReference>
<dbReference type="SUPFAM" id="SSF57424">
    <property type="entry name" value="LDL receptor-like module"/>
    <property type="match status" value="17"/>
</dbReference>
<dbReference type="InterPro" id="IPR051221">
    <property type="entry name" value="LDLR-related"/>
</dbReference>
<protein>
    <recommendedName>
        <fullName evidence="17">EGF-like domain-containing protein</fullName>
    </recommendedName>
</protein>
<dbReference type="FunFam" id="4.10.400.10:FF:000012">
    <property type="entry name" value="Low-density lipoprotein receptor-related protein 1"/>
    <property type="match status" value="1"/>
</dbReference>
<dbReference type="CDD" id="cd00112">
    <property type="entry name" value="LDLa"/>
    <property type="match status" value="16"/>
</dbReference>
<dbReference type="FunFam" id="4.10.400.10:FF:000007">
    <property type="entry name" value="Low density lipoprotein receptor-related protein 1"/>
    <property type="match status" value="1"/>
</dbReference>
<dbReference type="PANTHER" id="PTHR22722:SF5">
    <property type="entry name" value="LOW-DENSITY LIPOPROTEIN RECEPTOR-RELATED PROTEIN 1B"/>
    <property type="match status" value="1"/>
</dbReference>
<feature type="disulfide bond" evidence="14">
    <location>
        <begin position="1830"/>
        <end position="1839"/>
    </location>
</feature>
<dbReference type="InterPro" id="IPR000152">
    <property type="entry name" value="EGF-type_Asp/Asn_hydroxyl_site"/>
</dbReference>
<evidence type="ECO:0000256" key="16">
    <source>
        <dbReference type="PROSITE-ProRule" id="PRU00461"/>
    </source>
</evidence>
<feature type="disulfide bond" evidence="15">
    <location>
        <begin position="290"/>
        <end position="305"/>
    </location>
</feature>
<feature type="disulfide bond" evidence="15">
    <location>
        <begin position="922"/>
        <end position="934"/>
    </location>
</feature>
<evidence type="ECO:0000256" key="13">
    <source>
        <dbReference type="ARBA" id="ARBA00023180"/>
    </source>
</evidence>
<keyword evidence="5" id="KW-0812">Transmembrane</keyword>
<dbReference type="InterPro" id="IPR032485">
    <property type="entry name" value="LRP1-like_beta_prop"/>
</dbReference>
<evidence type="ECO:0000256" key="12">
    <source>
        <dbReference type="ARBA" id="ARBA00023170"/>
    </source>
</evidence>
<dbReference type="Pfam" id="PF00058">
    <property type="entry name" value="Ldl_recept_b"/>
    <property type="match status" value="2"/>
</dbReference>
<dbReference type="Gene3D" id="2.10.25.10">
    <property type="entry name" value="Laminin"/>
    <property type="match status" value="2"/>
</dbReference>
<evidence type="ECO:0000256" key="10">
    <source>
        <dbReference type="ARBA" id="ARBA00023136"/>
    </source>
</evidence>
<dbReference type="PRINTS" id="PR00261">
    <property type="entry name" value="LDLRECEPTOR"/>
</dbReference>
<dbReference type="PROSITE" id="PS01187">
    <property type="entry name" value="EGF_CA"/>
    <property type="match status" value="1"/>
</dbReference>
<feature type="disulfide bond" evidence="14">
    <location>
        <begin position="1808"/>
        <end position="1818"/>
    </location>
</feature>
<dbReference type="Proteomes" id="UP000198323">
    <property type="component" value="Unassembled WGS sequence"/>
</dbReference>
<feature type="disulfide bond" evidence="15">
    <location>
        <begin position="442"/>
        <end position="454"/>
    </location>
</feature>
<keyword evidence="11 14" id="KW-1015">Disulfide bond</keyword>
<dbReference type="FunFam" id="2.120.10.30:FF:000241">
    <property type="entry name" value="Low-density lipoprotein receptor-related protein 6"/>
    <property type="match status" value="1"/>
</dbReference>
<dbReference type="InterPro" id="IPR036055">
    <property type="entry name" value="LDL_receptor-like_sf"/>
</dbReference>
<evidence type="ECO:0000256" key="3">
    <source>
        <dbReference type="ARBA" id="ARBA00022536"/>
    </source>
</evidence>
<feature type="disulfide bond" evidence="15">
    <location>
        <begin position="1184"/>
        <end position="1199"/>
    </location>
</feature>
<feature type="disulfide bond" evidence="15">
    <location>
        <begin position="1339"/>
        <end position="1357"/>
    </location>
</feature>
<feature type="disulfide bond" evidence="15">
    <location>
        <begin position="1131"/>
        <end position="1149"/>
    </location>
</feature>
<feature type="disulfide bond" evidence="15">
    <location>
        <begin position="449"/>
        <end position="467"/>
    </location>
</feature>
<feature type="disulfide bond" evidence="15">
    <location>
        <begin position="362"/>
        <end position="374"/>
    </location>
</feature>
<dbReference type="FunFam" id="4.10.400.10:FF:000110">
    <property type="entry name" value="Low-density lipoprotein receptor-related protein 1B"/>
    <property type="match status" value="1"/>
</dbReference>
<dbReference type="Gene3D" id="2.120.10.30">
    <property type="entry name" value="TolB, C-terminal domain"/>
    <property type="match status" value="3"/>
</dbReference>
<dbReference type="InterPro" id="IPR026823">
    <property type="entry name" value="cEGF"/>
</dbReference>
<feature type="disulfide bond" evidence="15">
    <location>
        <begin position="1245"/>
        <end position="1257"/>
    </location>
</feature>
<evidence type="ECO:0000256" key="4">
    <source>
        <dbReference type="ARBA" id="ARBA00022583"/>
    </source>
</evidence>
<feature type="repeat" description="LDL-receptor class B" evidence="16">
    <location>
        <begin position="1524"/>
        <end position="1567"/>
    </location>
</feature>
<keyword evidence="7" id="KW-0677">Repeat</keyword>
<dbReference type="PROSITE" id="PS01209">
    <property type="entry name" value="LDLRA_1"/>
    <property type="match status" value="6"/>
</dbReference>
<feature type="disulfide bond" evidence="15">
    <location>
        <begin position="494"/>
        <end position="506"/>
    </location>
</feature>
<dbReference type="FunFam" id="2.120.10.30:FF:000010">
    <property type="entry name" value="Low density lipoprotein receptor-related protein 1B"/>
    <property type="match status" value="1"/>
</dbReference>
<dbReference type="STRING" id="9009.A0A226N5Z5"/>
<keyword evidence="12" id="KW-0675">Receptor</keyword>
<feature type="repeat" description="LDL-receptor class B" evidence="16">
    <location>
        <begin position="702"/>
        <end position="744"/>
    </location>
</feature>
<dbReference type="SUPFAM" id="SSF63825">
    <property type="entry name" value="YWTD domain"/>
    <property type="match status" value="3"/>
</dbReference>
<dbReference type="GO" id="GO:0016324">
    <property type="term" value="C:apical plasma membrane"/>
    <property type="evidence" value="ECO:0007669"/>
    <property type="project" value="TreeGrafter"/>
</dbReference>
<dbReference type="GO" id="GO:0005509">
    <property type="term" value="F:calcium ion binding"/>
    <property type="evidence" value="ECO:0007669"/>
    <property type="project" value="InterPro"/>
</dbReference>
<comment type="similarity">
    <text evidence="2">Belongs to the LDLR family.</text>
</comment>
<dbReference type="InterPro" id="IPR001881">
    <property type="entry name" value="EGF-like_Ca-bd_dom"/>
</dbReference>
<feature type="disulfide bond" evidence="15">
    <location>
        <begin position="889"/>
        <end position="907"/>
    </location>
</feature>
<feature type="disulfide bond" evidence="15">
    <location>
        <begin position="239"/>
        <end position="251"/>
    </location>
</feature>
<feature type="disulfide bond" evidence="15">
    <location>
        <begin position="400"/>
        <end position="412"/>
    </location>
</feature>
<feature type="disulfide bond" evidence="15">
    <location>
        <begin position="258"/>
        <end position="273"/>
    </location>
</feature>
<dbReference type="FunFam" id="4.10.400.10:FF:000107">
    <property type="entry name" value="low-density lipoprotein receptor-related protein 1B"/>
    <property type="match status" value="1"/>
</dbReference>
<sequence length="1864" mass="209276">MSEDDHPHVLALDECQNLMFWTNWNEQLPSIMRSTLSGKNAQVIISTDILTPNGLTIDHRAEKLYFSDGSLGKIERCEYDGSQRYVIVKSGPGTFLSLAVYDDYIFWSDGVRRAILRSSKYTGGDTKVLRSDIPHQPMGIIAVANDTNSCELSPCAQMNGGCHDLCLLTPDGRVNCSCRGDRILIDDNRCVTKNSTCNIYSEFECGNGECIDYQLTCDGTAHCKDKSDEKLFYCENRGCRKGFKPCSNRRCVSRNRVCDGTNDCGDNSDEFDCKEFRCADGTCIGKSAQCNQIIDCADASDEKNCNNTNCAYFYKLGIKSTGFISCNSTSLCILPEWICDGSNDCGDYTDELKCPVQNKPTCEENYFGCPSGRCILNTWLCDGQKDCEDGVDELHCDSSCPWNQFACSANKCISKQWICDGEDDCGDGLDESDAICAPNNTCDENAFMCHNNICIPKQFVCDHDDDCGDGSDESLECGKYNKIVSSFSFPEQSCNSSFFLCKNGKCIPQSNVCNNKEDCSDGSDEKSCHINECLSKKVSGCSQDCQDLPVGYKCKCWPGFQLKDDGKTCTDIDECSTGFPCSQQCINTYGTYKCLCADGYEIQPDNPNGCKSLSDEEPFLILADHHEIRKISTDGSNYTLLKQGLNNVIAIDFDYREEFIYWIDSSRPNGSRINRMRLNGSDIKVVHNTAVPNALAVDWIGKNLYWSDTEKRIIEVSKVNGLYPTVLVSKRVKFPRDLSLDPQAGYLYWIDCCEYPHIGRVGMDGSNQTVVIETRISRPMALTIDYVNHRLYWADENHIEFSDMDGSQRHKVPNQDIPGVIALTLFEDYIYWTDGKTKSLNRAHKTSGLGRLSLINSWHTITDIQVYHSYRQPDGNYPIFFVQHIDFRCKTDKCIPFWWKCDTVDDCGDGSDEPEECPEFRCQPGRFQCGTGLCALPAFICDGENDCGDNSDELNCDTHVCLSGQFKCTKNQKCIPINLRCNGQNDCGDEEDERDCRKLCLENFVLMYVTDFKQDDEIKYLKTVVLQTISSVKQQNTAFLNCGYVMKTQIVLMDRMKLTVTKKLVGLMNSSAKTTTVFQIIGDVTAKMTVVIILMKRIVVSTFYLSACFKEHSVLQHRYCETGCSRDQFQCSNGQCISAKWKCDGHEDCKLGDDEKNCEPASPTCSGSEYICASGGCVSASLKCNGEYDCADGSDEMDCVTECKEDQFRCKNKAYCIPVRWLCDGIHDCVDGSDEEDCVQGGSICRADEFLCNNSLCKLHFWVCDGEDDCGDNSDEVAEMCVKFPCPPTRPYRCRNNRVCLRPEQICNEVDDCGDNSDEDHCDKISYKARPCKKDEFTCNDKKCIPMELQCDWFDDCGDGSDEQDCKIRSEEQVLYVANDTDILGFAYPFNYSDGHQQISHIEHNSRITGMDAYFQGNMIVWSTQFNPGGIFYKKLHDEEKRQSNSGLICPEFKRPRGIAVDWIAGNIYWTDHSRMHWFSYYTTHWTSLRYSINVGQLNGPNCTRLLTSIAGEPYAIAVNPKKGMMYWTVIGDRSHIEESSMDGTLRRILVQKNLQRPTGLVVDQFSQRLFWADFELSVIGSVLFDGSDSVVSVSTKQGLLHPHRIDVFEDYIYGAGPKNGAFRVHKFGRSFVEYLSVDVDKAKSALIFHRYKQMDLPNPCLDLTCEFICLLNPSGASCACPEGKSLVNGTCVDQSLLGRYLKLCLFQMLPPTRLTCPLAKVVFFFEQGGPPAIVHWVLQDQTAIRQSAIIFAKMEEPAVSLLEISPFAAAYLSIQGTDVSTFPVKPPVFIHHFVSTIPLSKGQKNVCHHYCVNSESCTISDDGSVECVCPVRFEGLKCEVDKCVRCHGGHCIINKDTNDIVCK</sequence>
<feature type="disulfide bond" evidence="15">
    <location>
        <begin position="246"/>
        <end position="264"/>
    </location>
</feature>
<evidence type="ECO:0000256" key="7">
    <source>
        <dbReference type="ARBA" id="ARBA00022737"/>
    </source>
</evidence>
<feature type="disulfide bond" evidence="15">
    <location>
        <begin position="1351"/>
        <end position="1366"/>
    </location>
</feature>
<dbReference type="GO" id="GO:0042562">
    <property type="term" value="F:hormone binding"/>
    <property type="evidence" value="ECO:0007669"/>
    <property type="project" value="TreeGrafter"/>
</dbReference>
<dbReference type="SMART" id="SM00135">
    <property type="entry name" value="LY"/>
    <property type="match status" value="11"/>
</dbReference>
<keyword evidence="3 14" id="KW-0245">EGF-like domain</keyword>
<evidence type="ECO:0000256" key="14">
    <source>
        <dbReference type="PROSITE-ProRule" id="PRU00076"/>
    </source>
</evidence>
<dbReference type="FunFam" id="4.10.400.10:FF:000102">
    <property type="entry name" value="Low-density lipoprotein receptor-related protein 1B"/>
    <property type="match status" value="1"/>
</dbReference>
<evidence type="ECO:0000256" key="15">
    <source>
        <dbReference type="PROSITE-ProRule" id="PRU00124"/>
    </source>
</evidence>
<feature type="disulfide bond" evidence="15">
    <location>
        <begin position="1252"/>
        <end position="1270"/>
    </location>
</feature>
<dbReference type="FunFam" id="2.10.25.10:FF:000072">
    <property type="entry name" value="Low-density lipoprotein receptor-related protein 1B"/>
    <property type="match status" value="1"/>
</dbReference>
<dbReference type="PROSITE" id="PS51120">
    <property type="entry name" value="LDLRB"/>
    <property type="match status" value="4"/>
</dbReference>
<dbReference type="FunFam" id="2.120.10.30:FF:000020">
    <property type="entry name" value="Prolow-density lipoprotein receptor-related protein 1"/>
    <property type="match status" value="1"/>
</dbReference>
<dbReference type="EMBL" id="MCFN01000187">
    <property type="protein sequence ID" value="OXB63006.1"/>
    <property type="molecule type" value="Genomic_DNA"/>
</dbReference>
<feature type="disulfide bond" evidence="15">
    <location>
        <begin position="205"/>
        <end position="223"/>
    </location>
</feature>
<dbReference type="InterPro" id="IPR000742">
    <property type="entry name" value="EGF"/>
</dbReference>
<dbReference type="InterPro" id="IPR011042">
    <property type="entry name" value="6-blade_b-propeller_TolB-like"/>
</dbReference>
<feature type="disulfide bond" evidence="15">
    <location>
        <begin position="381"/>
        <end position="396"/>
    </location>
</feature>
<evidence type="ECO:0000259" key="17">
    <source>
        <dbReference type="PROSITE" id="PS50026"/>
    </source>
</evidence>
<feature type="disulfide bond" evidence="15">
    <location>
        <begin position="278"/>
        <end position="296"/>
    </location>
</feature>
<dbReference type="PANTHER" id="PTHR22722">
    <property type="entry name" value="LOW-DENSITY LIPOPROTEIN RECEPTOR-RELATED PROTEIN 2-RELATED"/>
    <property type="match status" value="1"/>
</dbReference>
<feature type="repeat" description="LDL-receptor class B" evidence="16">
    <location>
        <begin position="17"/>
        <end position="61"/>
    </location>
</feature>
<dbReference type="Pfam" id="PF00057">
    <property type="entry name" value="Ldl_recept_a"/>
    <property type="match status" value="15"/>
</dbReference>
<feature type="disulfide bond" evidence="15">
    <location>
        <begin position="339"/>
        <end position="354"/>
    </location>
</feature>
<dbReference type="FunFam" id="4.10.400.10:FF:000028">
    <property type="entry name" value="prolow-density lipoprotein receptor-related protein 1"/>
    <property type="match status" value="1"/>
</dbReference>
<dbReference type="FunFam" id="4.10.400.10:FF:000018">
    <property type="entry name" value="Low-density lipoprotein receptor-related protein 1"/>
    <property type="match status" value="1"/>
</dbReference>
<feature type="repeat" description="LDL-receptor class B" evidence="16">
    <location>
        <begin position="745"/>
        <end position="788"/>
    </location>
</feature>
<evidence type="ECO:0000256" key="1">
    <source>
        <dbReference type="ARBA" id="ARBA00004479"/>
    </source>
</evidence>
<evidence type="ECO:0000313" key="18">
    <source>
        <dbReference type="EMBL" id="OXB63006.1"/>
    </source>
</evidence>
<comment type="subcellular location">
    <subcellularLocation>
        <location evidence="1">Membrane</location>
        <topology evidence="1">Single-pass type I membrane protein</topology>
    </subcellularLocation>
</comment>
<evidence type="ECO:0000256" key="9">
    <source>
        <dbReference type="ARBA" id="ARBA00022989"/>
    </source>
</evidence>
<dbReference type="InterPro" id="IPR000033">
    <property type="entry name" value="LDLR_classB_rpt"/>
</dbReference>
<feature type="disulfide bond" evidence="15">
    <location>
        <begin position="1124"/>
        <end position="1136"/>
    </location>
</feature>
<comment type="caution">
    <text evidence="18">The sequence shown here is derived from an EMBL/GenBank/DDBJ whole genome shotgun (WGS) entry which is preliminary data.</text>
</comment>
<feature type="disulfide bond" evidence="15">
    <location>
        <begin position="1307"/>
        <end position="1322"/>
    </location>
</feature>
<dbReference type="PROSITE" id="PS50026">
    <property type="entry name" value="EGF_3"/>
    <property type="match status" value="1"/>
</dbReference>
<dbReference type="GO" id="GO:0043235">
    <property type="term" value="C:receptor complex"/>
    <property type="evidence" value="ECO:0007669"/>
    <property type="project" value="TreeGrafter"/>
</dbReference>
<dbReference type="Pfam" id="PF12662">
    <property type="entry name" value="cEGF"/>
    <property type="match status" value="1"/>
</dbReference>
<dbReference type="FunFam" id="4.10.400.10:FF:000065">
    <property type="entry name" value="Transmembrane protease serine 7"/>
    <property type="match status" value="1"/>
</dbReference>